<dbReference type="EC" id="5.4.99.9" evidence="4"/>
<name>A0A0P8E1U3_9EURY</name>
<dbReference type="PANTHER" id="PTHR10742:SF410">
    <property type="entry name" value="LYSINE-SPECIFIC HISTONE DEMETHYLASE 2"/>
    <property type="match status" value="1"/>
</dbReference>
<evidence type="ECO:0000256" key="1">
    <source>
        <dbReference type="ARBA" id="ARBA00001974"/>
    </source>
</evidence>
<evidence type="ECO:0000313" key="5">
    <source>
        <dbReference type="Proteomes" id="UP000050360"/>
    </source>
</evidence>
<keyword evidence="2" id="KW-0560">Oxidoreductase</keyword>
<dbReference type="Proteomes" id="UP000050360">
    <property type="component" value="Unassembled WGS sequence"/>
</dbReference>
<dbReference type="Pfam" id="PF01593">
    <property type="entry name" value="Amino_oxidase"/>
    <property type="match status" value="1"/>
</dbReference>
<evidence type="ECO:0000313" key="4">
    <source>
        <dbReference type="EMBL" id="KPQ44214.1"/>
    </source>
</evidence>
<sequence length="477" mass="52913">MAIIYDLLNVIILTTDNLTALKKRVFMDKSTNDETNDKTPLDKADVIIIGGGASGLGAGKEIAKAGKKVYVLEARNRLGGRIYTLTVPGFSTPLEAGAEFIHGDMPATQSLLKEGSIKSYPIAGKYYMIKNGKFQKFENIRTTFSTLLSKADSLKQDMPFSKFSDQYLNEEKYKTIREIARGFVEGYDAADIERASTFALREEWKVFGQSDQYRLKGGYIKLIDFLSKEIIKHNGAIFLSTVAKEIRWKPDNVEVISDNGKIYSARKALITVPLGVLQSKPDDEAHLHFSPGLPEKLEAAKSIGYGTAIKVFLEFKDAFWESSENQIQIRKMPELGLLISDTFFTACWTQLPNKTPLLTGWLAGPQAEKNKNTSDENIITMALDALGYIFNTNRSFLIKNLRAGKVVNWQTDPFSLGAYSYATVESNEAKKVLTQPVEDTLFFAGEALSEGTAMGTLEEALANGIKTAKELLTHLKS</sequence>
<dbReference type="InterPro" id="IPR002937">
    <property type="entry name" value="Amino_oxidase"/>
</dbReference>
<dbReference type="Gene3D" id="3.90.660.10">
    <property type="match status" value="1"/>
</dbReference>
<reference evidence="4 5" key="1">
    <citation type="submission" date="2015-09" db="EMBL/GenBank/DDBJ databases">
        <title>A metagenomics-based metabolic model of nitrate-dependent anaerobic oxidation of methane by Methanoperedens-like archaea.</title>
        <authorList>
            <person name="Arshad A."/>
            <person name="Speth D.R."/>
            <person name="De Graaf R.M."/>
            <person name="Op Den Camp H.J."/>
            <person name="Jetten M.S."/>
            <person name="Welte C.U."/>
        </authorList>
    </citation>
    <scope>NUCLEOTIDE SEQUENCE [LARGE SCALE GENOMIC DNA]</scope>
</reference>
<dbReference type="GO" id="GO:0008767">
    <property type="term" value="F:UDP-galactopyranose mutase activity"/>
    <property type="evidence" value="ECO:0007669"/>
    <property type="project" value="UniProtKB-EC"/>
</dbReference>
<dbReference type="EMBL" id="LKCM01000102">
    <property type="protein sequence ID" value="KPQ44214.1"/>
    <property type="molecule type" value="Genomic_DNA"/>
</dbReference>
<dbReference type="InterPro" id="IPR036188">
    <property type="entry name" value="FAD/NAD-bd_sf"/>
</dbReference>
<proteinExistence type="predicted"/>
<comment type="caution">
    <text evidence="4">The sequence shown here is derived from an EMBL/GenBank/DDBJ whole genome shotgun (WGS) entry which is preliminary data.</text>
</comment>
<dbReference type="PANTHER" id="PTHR10742">
    <property type="entry name" value="FLAVIN MONOAMINE OXIDASE"/>
    <property type="match status" value="1"/>
</dbReference>
<evidence type="ECO:0000259" key="3">
    <source>
        <dbReference type="Pfam" id="PF01593"/>
    </source>
</evidence>
<comment type="cofactor">
    <cofactor evidence="1">
        <name>FAD</name>
        <dbReference type="ChEBI" id="CHEBI:57692"/>
    </cofactor>
</comment>
<dbReference type="InterPro" id="IPR050281">
    <property type="entry name" value="Flavin_monoamine_oxidase"/>
</dbReference>
<evidence type="ECO:0000256" key="2">
    <source>
        <dbReference type="ARBA" id="ARBA00023002"/>
    </source>
</evidence>
<protein>
    <submittedName>
        <fullName evidence="4">UDP-galactopyranose mutase</fullName>
        <ecNumber evidence="4">5.4.99.9</ecNumber>
    </submittedName>
</protein>
<dbReference type="PRINTS" id="PR00757">
    <property type="entry name" value="AMINEOXDASEF"/>
</dbReference>
<gene>
    <name evidence="4" type="ORF">MPEBLZ_01196</name>
</gene>
<keyword evidence="4" id="KW-0413">Isomerase</keyword>
<dbReference type="GO" id="GO:0016491">
    <property type="term" value="F:oxidoreductase activity"/>
    <property type="evidence" value="ECO:0007669"/>
    <property type="project" value="UniProtKB-KW"/>
</dbReference>
<dbReference type="Gene3D" id="3.50.50.60">
    <property type="entry name" value="FAD/NAD(P)-binding domain"/>
    <property type="match status" value="1"/>
</dbReference>
<accession>A0A0P8E1U3</accession>
<dbReference type="SUPFAM" id="SSF51905">
    <property type="entry name" value="FAD/NAD(P)-binding domain"/>
    <property type="match status" value="1"/>
</dbReference>
<dbReference type="AlphaFoldDB" id="A0A0P8E1U3"/>
<organism evidence="4 5">
    <name type="scientific">Candidatus Methanoperedens nitratireducens</name>
    <dbReference type="NCBI Taxonomy" id="1392998"/>
    <lineage>
        <taxon>Archaea</taxon>
        <taxon>Methanobacteriati</taxon>
        <taxon>Methanobacteriota</taxon>
        <taxon>Stenosarchaea group</taxon>
        <taxon>Methanomicrobia</taxon>
        <taxon>Methanosarcinales</taxon>
        <taxon>ANME-2 cluster</taxon>
        <taxon>Candidatus Methanoperedentaceae</taxon>
        <taxon>Candidatus Methanoperedens</taxon>
    </lineage>
</organism>
<dbReference type="SUPFAM" id="SSF54373">
    <property type="entry name" value="FAD-linked reductases, C-terminal domain"/>
    <property type="match status" value="1"/>
</dbReference>
<feature type="domain" description="Amine oxidase" evidence="3">
    <location>
        <begin position="54"/>
        <end position="472"/>
    </location>
</feature>
<dbReference type="InterPro" id="IPR001613">
    <property type="entry name" value="Flavin_amine_oxidase"/>
</dbReference>